<keyword evidence="2" id="KW-0812">Transmembrane</keyword>
<keyword evidence="4" id="KW-1185">Reference proteome</keyword>
<evidence type="ECO:0000256" key="2">
    <source>
        <dbReference type="SAM" id="Phobius"/>
    </source>
</evidence>
<evidence type="ECO:0000256" key="1">
    <source>
        <dbReference type="SAM" id="MobiDB-lite"/>
    </source>
</evidence>
<dbReference type="RefSeq" id="WP_141859469.1">
    <property type="nucleotide sequence ID" value="NZ_BMNV01000005.1"/>
</dbReference>
<protein>
    <submittedName>
        <fullName evidence="3">Uncharacterized protein</fullName>
    </submittedName>
</protein>
<feature type="transmembrane region" description="Helical" evidence="2">
    <location>
        <begin position="6"/>
        <end position="35"/>
    </location>
</feature>
<keyword evidence="2" id="KW-1133">Transmembrane helix</keyword>
<evidence type="ECO:0000313" key="3">
    <source>
        <dbReference type="EMBL" id="MCS6522536.1"/>
    </source>
</evidence>
<dbReference type="EMBL" id="JANVAD010000003">
    <property type="protein sequence ID" value="MCS6522536.1"/>
    <property type="molecule type" value="Genomic_DNA"/>
</dbReference>
<feature type="region of interest" description="Disordered" evidence="1">
    <location>
        <begin position="59"/>
        <end position="78"/>
    </location>
</feature>
<keyword evidence="2" id="KW-0472">Membrane</keyword>
<proteinExistence type="predicted"/>
<dbReference type="GeneID" id="95322381"/>
<name>A0ABT2HGZ4_9MICO</name>
<gene>
    <name evidence="3" type="ORF">NYQ28_08145</name>
</gene>
<comment type="caution">
    <text evidence="3">The sequence shown here is derived from an EMBL/GenBank/DDBJ whole genome shotgun (WGS) entry which is preliminary data.</text>
</comment>
<organism evidence="3 4">
    <name type="scientific">Curtobacterium citreum</name>
    <dbReference type="NCBI Taxonomy" id="2036"/>
    <lineage>
        <taxon>Bacteria</taxon>
        <taxon>Bacillati</taxon>
        <taxon>Actinomycetota</taxon>
        <taxon>Actinomycetes</taxon>
        <taxon>Micrococcales</taxon>
        <taxon>Microbacteriaceae</taxon>
        <taxon>Curtobacterium</taxon>
    </lineage>
</organism>
<reference evidence="3 4" key="1">
    <citation type="submission" date="2022-08" db="EMBL/GenBank/DDBJ databases">
        <title>Taxonomy of Curtobacterium flaccumfaciens.</title>
        <authorList>
            <person name="Osdaghi E."/>
            <person name="Taghavi S.M."/>
            <person name="Hamidizade M."/>
            <person name="Abachi H."/>
            <person name="Fazliarab A."/>
            <person name="Baeyen S."/>
            <person name="Portier P."/>
            <person name="Van Vaerenbergh J."/>
            <person name="Jacques M.-A."/>
        </authorList>
    </citation>
    <scope>NUCLEOTIDE SEQUENCE [LARGE SCALE GENOMIC DNA]</scope>
    <source>
        <strain evidence="3 4">LMG8786T</strain>
    </source>
</reference>
<sequence length="78" mass="8354">MISGGFAVVSIVYLLVVVALAVLTIALIVLVFAAIKVLRLSAIERDLHIERLRYEASERTFDGPGHGTETDDPAGSTD</sequence>
<evidence type="ECO:0000313" key="4">
    <source>
        <dbReference type="Proteomes" id="UP001652264"/>
    </source>
</evidence>
<dbReference type="Proteomes" id="UP001652264">
    <property type="component" value="Unassembled WGS sequence"/>
</dbReference>
<accession>A0ABT2HGZ4</accession>